<reference evidence="4" key="2">
    <citation type="submission" date="2014-02" db="EMBL/GenBank/DDBJ databases">
        <title>Complete DNA sequence of /Kuraishia capsulata/ illustrates novel genomic features among budding yeasts (/Saccharomycotina/).</title>
        <authorList>
            <person name="Morales L."/>
            <person name="Noel B."/>
            <person name="Porcel B."/>
            <person name="Marcet-Houben M."/>
            <person name="Hullo M-F."/>
            <person name="Sacerdot C."/>
            <person name="Tekaia F."/>
            <person name="Leh-Louis V."/>
            <person name="Despons L."/>
            <person name="Khanna V."/>
            <person name="Aury J-M."/>
            <person name="Barbe V."/>
            <person name="Couloux A."/>
            <person name="Labadie K."/>
            <person name="Pelletier E."/>
            <person name="Souciet J-L."/>
            <person name="Boekhout T."/>
            <person name="Gabaldon T."/>
            <person name="Wincker P."/>
            <person name="Dujon B."/>
        </authorList>
    </citation>
    <scope>NUCLEOTIDE SEQUENCE</scope>
    <source>
        <strain evidence="4">CBS 1993</strain>
    </source>
</reference>
<evidence type="ECO:0000313" key="5">
    <source>
        <dbReference type="Proteomes" id="UP000019384"/>
    </source>
</evidence>
<keyword evidence="1" id="KW-0560">Oxidoreductase</keyword>
<comment type="similarity">
    <text evidence="2">Belongs to the NAD(P)-dependent epimerase/dehydratase family. Dihydroflavonol-4-reductase subfamily.</text>
</comment>
<evidence type="ECO:0000259" key="3">
    <source>
        <dbReference type="Pfam" id="PF01370"/>
    </source>
</evidence>
<dbReference type="Pfam" id="PF01370">
    <property type="entry name" value="Epimerase"/>
    <property type="match status" value="1"/>
</dbReference>
<gene>
    <name evidence="4" type="ORF">KUCA_T00002857001</name>
</gene>
<evidence type="ECO:0000256" key="1">
    <source>
        <dbReference type="ARBA" id="ARBA00023002"/>
    </source>
</evidence>
<evidence type="ECO:0000256" key="2">
    <source>
        <dbReference type="ARBA" id="ARBA00023445"/>
    </source>
</evidence>
<keyword evidence="5" id="KW-1185">Reference proteome</keyword>
<reference evidence="4" key="1">
    <citation type="submission" date="2013-12" db="EMBL/GenBank/DDBJ databases">
        <authorList>
            <person name="Genoscope - CEA"/>
        </authorList>
    </citation>
    <scope>NUCLEOTIDE SEQUENCE</scope>
    <source>
        <strain evidence="4">CBS 1993</strain>
    </source>
</reference>
<dbReference type="Gene3D" id="3.40.50.720">
    <property type="entry name" value="NAD(P)-binding Rossmann-like Domain"/>
    <property type="match status" value="1"/>
</dbReference>
<dbReference type="InterPro" id="IPR036291">
    <property type="entry name" value="NAD(P)-bd_dom_sf"/>
</dbReference>
<dbReference type="STRING" id="1382522.W6MLA2"/>
<dbReference type="HOGENOM" id="CLU_007383_9_2_1"/>
<dbReference type="EMBL" id="HG793127">
    <property type="protein sequence ID" value="CDK26883.1"/>
    <property type="molecule type" value="Genomic_DNA"/>
</dbReference>
<dbReference type="InterPro" id="IPR050425">
    <property type="entry name" value="NAD(P)_dehydrat-like"/>
</dbReference>
<evidence type="ECO:0000313" key="4">
    <source>
        <dbReference type="EMBL" id="CDK26883.1"/>
    </source>
</evidence>
<organism evidence="4 5">
    <name type="scientific">Kuraishia capsulata CBS 1993</name>
    <dbReference type="NCBI Taxonomy" id="1382522"/>
    <lineage>
        <taxon>Eukaryota</taxon>
        <taxon>Fungi</taxon>
        <taxon>Dikarya</taxon>
        <taxon>Ascomycota</taxon>
        <taxon>Saccharomycotina</taxon>
        <taxon>Pichiomycetes</taxon>
        <taxon>Pichiales</taxon>
        <taxon>Pichiaceae</taxon>
        <taxon>Kuraishia</taxon>
    </lineage>
</organism>
<dbReference type="InterPro" id="IPR001509">
    <property type="entry name" value="Epimerase_deHydtase"/>
</dbReference>
<dbReference type="FunFam" id="3.40.50.720:FF:000191">
    <property type="entry name" value="Methylglyoxal reductase (NADPH-dependent)"/>
    <property type="match status" value="1"/>
</dbReference>
<protein>
    <recommendedName>
        <fullName evidence="3">NAD-dependent epimerase/dehydratase domain-containing protein</fullName>
    </recommendedName>
</protein>
<dbReference type="RefSeq" id="XP_022458879.1">
    <property type="nucleotide sequence ID" value="XM_022603145.1"/>
</dbReference>
<dbReference type="SUPFAM" id="SSF51735">
    <property type="entry name" value="NAD(P)-binding Rossmann-fold domains"/>
    <property type="match status" value="1"/>
</dbReference>
<dbReference type="AlphaFoldDB" id="W6MLA2"/>
<accession>W6MLA2</accession>
<dbReference type="Proteomes" id="UP000019384">
    <property type="component" value="Unassembled WGS sequence"/>
</dbReference>
<dbReference type="PANTHER" id="PTHR10366">
    <property type="entry name" value="NAD DEPENDENT EPIMERASE/DEHYDRATASE"/>
    <property type="match status" value="1"/>
</dbReference>
<dbReference type="GO" id="GO:0016616">
    <property type="term" value="F:oxidoreductase activity, acting on the CH-OH group of donors, NAD or NADP as acceptor"/>
    <property type="evidence" value="ECO:0007669"/>
    <property type="project" value="TreeGrafter"/>
</dbReference>
<dbReference type="GeneID" id="34520267"/>
<feature type="domain" description="NAD-dependent epimerase/dehydratase" evidence="3">
    <location>
        <begin position="4"/>
        <end position="259"/>
    </location>
</feature>
<name>W6MLA2_9ASCO</name>
<dbReference type="CDD" id="cd05227">
    <property type="entry name" value="AR_SDR_e"/>
    <property type="match status" value="1"/>
</dbReference>
<dbReference type="OrthoDB" id="2735536at2759"/>
<dbReference type="PANTHER" id="PTHR10366:SF564">
    <property type="entry name" value="STEROL-4-ALPHA-CARBOXYLATE 3-DEHYDROGENASE, DECARBOXYLATING"/>
    <property type="match status" value="1"/>
</dbReference>
<proteinExistence type="inferred from homology"/>
<sequence length="346" mass="37860">MAVVLVTGANGFIALHIINELLKAGFSVVGTVRSPAKGKILDNFKSLYKNPQLVLEYVPDISKPDAFDEVVKNHPEVDFVLHTASPFSFGVGDDNEDVFVKPAVNGTLGILNSVKNYGHNVKHVVVTSSCAAILNFDKFTDHSFVHTEAIWNPMPWDIARTNPGLAYCYSKTVAERSARDFVAKEKPGFTISTVNPSYVYGPQLFDETTGDLNTSSDLINQAMKLPHDAPGPFNEPANMGIDVRDVAIAHLITLQDPEKFADARLALACGYFSQQLFLDVLNSRIPELKGKIPVGDSAAGKKYIAENVLTYSFSKTEQLLGAKYISIEDSIYATAKQIVDYESAHK</sequence>